<keyword evidence="2 6" id="KW-0472">Membrane</keyword>
<evidence type="ECO:0000313" key="9">
    <source>
        <dbReference type="EMBL" id="PIK50362.1"/>
    </source>
</evidence>
<comment type="caution">
    <text evidence="9">The sequence shown here is derived from an EMBL/GenBank/DDBJ whole genome shotgun (WGS) entry which is preliminary data.</text>
</comment>
<keyword evidence="5" id="KW-0393">Immunoglobulin domain</keyword>
<dbReference type="PROSITE" id="PS50835">
    <property type="entry name" value="IG_LIKE"/>
    <property type="match status" value="2"/>
</dbReference>
<dbReference type="SUPFAM" id="SSF48726">
    <property type="entry name" value="Immunoglobulin"/>
    <property type="match status" value="2"/>
</dbReference>
<evidence type="ECO:0000256" key="4">
    <source>
        <dbReference type="ARBA" id="ARBA00023180"/>
    </source>
</evidence>
<evidence type="ECO:0000256" key="5">
    <source>
        <dbReference type="ARBA" id="ARBA00023319"/>
    </source>
</evidence>
<keyword evidence="4" id="KW-0325">Glycoprotein</keyword>
<dbReference type="InterPro" id="IPR013783">
    <property type="entry name" value="Ig-like_fold"/>
</dbReference>
<dbReference type="EMBL" id="MRZV01000422">
    <property type="protein sequence ID" value="PIK50362.1"/>
    <property type="molecule type" value="Genomic_DNA"/>
</dbReference>
<feature type="chain" id="PRO_5013788903" description="Ig-like domain-containing protein" evidence="7">
    <location>
        <begin position="18"/>
        <end position="497"/>
    </location>
</feature>
<sequence>MIAVCCILYVVVGVITSCGVGNCGAADDTTPHRHLAVLDETIFLAGSDKTDSISDVESVVWLKETNKIMKQSSFDGTPSTEGRYTMYAEFQDTAGSLETSLEIRNISFSDAGSYTCKIYYHEKLPFFIQHKIQVQGYPWLAKDKEVYSEGHMVSAICCANSSRAVTDTSLDWSIQNGAISNQVETGNKSIVSTDVQLTCSNLTFPATRHQHQQQLTCMIRNERNLSADTNLFILYSASVQISVLNSTNTDDTSTSIEECAIGIIVCEADGNPPANVTLQKQARNEGWTRQLHLPAVQSRDGWNTSWTFYCTISAGMMPESTMRTFNGLDAQRNSEQHEIDVLFSTHTILTSANVMNVGENDDFYFECATESNPVAVVTLQKIVNIDEWTDLSAKPSLISNDGFKSTWRFYFINASLEVAGTYRCLGFNGVGVETASVPILVEIEDEKKLFGVKITDHSVTIVIVIASILLLLLVIILIAYIKRRNHRSVTIPDELYR</sequence>
<dbReference type="PANTHER" id="PTHR11640">
    <property type="entry name" value="NEPHRIN"/>
    <property type="match status" value="1"/>
</dbReference>
<comment type="subcellular location">
    <subcellularLocation>
        <location evidence="1">Membrane</location>
        <topology evidence="1">Single-pass type I membrane protein</topology>
    </subcellularLocation>
</comment>
<organism evidence="9 10">
    <name type="scientific">Stichopus japonicus</name>
    <name type="common">Sea cucumber</name>
    <dbReference type="NCBI Taxonomy" id="307972"/>
    <lineage>
        <taxon>Eukaryota</taxon>
        <taxon>Metazoa</taxon>
        <taxon>Echinodermata</taxon>
        <taxon>Eleutherozoa</taxon>
        <taxon>Echinozoa</taxon>
        <taxon>Holothuroidea</taxon>
        <taxon>Aspidochirotacea</taxon>
        <taxon>Aspidochirotida</taxon>
        <taxon>Stichopodidae</taxon>
        <taxon>Apostichopus</taxon>
    </lineage>
</organism>
<evidence type="ECO:0000256" key="6">
    <source>
        <dbReference type="SAM" id="Phobius"/>
    </source>
</evidence>
<feature type="signal peptide" evidence="7">
    <location>
        <begin position="1"/>
        <end position="17"/>
    </location>
</feature>
<dbReference type="PANTHER" id="PTHR11640:SF31">
    <property type="entry name" value="IRREGULAR CHIASM C-ROUGHEST PROTEIN-RELATED"/>
    <property type="match status" value="1"/>
</dbReference>
<accession>A0A2G8KQT0</accession>
<dbReference type="InterPro" id="IPR003599">
    <property type="entry name" value="Ig_sub"/>
</dbReference>
<evidence type="ECO:0000313" key="10">
    <source>
        <dbReference type="Proteomes" id="UP000230750"/>
    </source>
</evidence>
<dbReference type="GO" id="GO:0050839">
    <property type="term" value="F:cell adhesion molecule binding"/>
    <property type="evidence" value="ECO:0007669"/>
    <property type="project" value="TreeGrafter"/>
</dbReference>
<evidence type="ECO:0000256" key="2">
    <source>
        <dbReference type="ARBA" id="ARBA00023136"/>
    </source>
</evidence>
<gene>
    <name evidence="9" type="ORF">BSL78_12779</name>
</gene>
<dbReference type="OrthoDB" id="6127080at2759"/>
<keyword evidence="6" id="KW-0812">Transmembrane</keyword>
<evidence type="ECO:0000256" key="3">
    <source>
        <dbReference type="ARBA" id="ARBA00023157"/>
    </source>
</evidence>
<dbReference type="AlphaFoldDB" id="A0A2G8KQT0"/>
<dbReference type="InterPro" id="IPR036179">
    <property type="entry name" value="Ig-like_dom_sf"/>
</dbReference>
<name>A0A2G8KQT0_STIJA</name>
<proteinExistence type="predicted"/>
<dbReference type="InterPro" id="IPR007110">
    <property type="entry name" value="Ig-like_dom"/>
</dbReference>
<dbReference type="GO" id="GO:0098609">
    <property type="term" value="P:cell-cell adhesion"/>
    <property type="evidence" value="ECO:0007669"/>
    <property type="project" value="TreeGrafter"/>
</dbReference>
<feature type="transmembrane region" description="Helical" evidence="6">
    <location>
        <begin position="459"/>
        <end position="481"/>
    </location>
</feature>
<evidence type="ECO:0000256" key="1">
    <source>
        <dbReference type="ARBA" id="ARBA00004479"/>
    </source>
</evidence>
<dbReference type="InterPro" id="IPR051275">
    <property type="entry name" value="Cell_adhesion_signaling"/>
</dbReference>
<feature type="domain" description="Ig-like" evidence="8">
    <location>
        <begin position="58"/>
        <end position="118"/>
    </location>
</feature>
<dbReference type="Proteomes" id="UP000230750">
    <property type="component" value="Unassembled WGS sequence"/>
</dbReference>
<keyword evidence="7" id="KW-0732">Signal</keyword>
<evidence type="ECO:0000256" key="7">
    <source>
        <dbReference type="SAM" id="SignalP"/>
    </source>
</evidence>
<dbReference type="Gene3D" id="2.60.40.10">
    <property type="entry name" value="Immunoglobulins"/>
    <property type="match status" value="3"/>
</dbReference>
<keyword evidence="3" id="KW-1015">Disulfide bond</keyword>
<feature type="domain" description="Ig-like" evidence="8">
    <location>
        <begin position="125"/>
        <end position="232"/>
    </location>
</feature>
<dbReference type="GO" id="GO:0005911">
    <property type="term" value="C:cell-cell junction"/>
    <property type="evidence" value="ECO:0007669"/>
    <property type="project" value="TreeGrafter"/>
</dbReference>
<dbReference type="GO" id="GO:0005886">
    <property type="term" value="C:plasma membrane"/>
    <property type="evidence" value="ECO:0007669"/>
    <property type="project" value="TreeGrafter"/>
</dbReference>
<evidence type="ECO:0000259" key="8">
    <source>
        <dbReference type="PROSITE" id="PS50835"/>
    </source>
</evidence>
<keyword evidence="6" id="KW-1133">Transmembrane helix</keyword>
<keyword evidence="10" id="KW-1185">Reference proteome</keyword>
<protein>
    <recommendedName>
        <fullName evidence="8">Ig-like domain-containing protein</fullName>
    </recommendedName>
</protein>
<reference evidence="9 10" key="1">
    <citation type="journal article" date="2017" name="PLoS Biol.">
        <title>The sea cucumber genome provides insights into morphological evolution and visceral regeneration.</title>
        <authorList>
            <person name="Zhang X."/>
            <person name="Sun L."/>
            <person name="Yuan J."/>
            <person name="Sun Y."/>
            <person name="Gao Y."/>
            <person name="Zhang L."/>
            <person name="Li S."/>
            <person name="Dai H."/>
            <person name="Hamel J.F."/>
            <person name="Liu C."/>
            <person name="Yu Y."/>
            <person name="Liu S."/>
            <person name="Lin W."/>
            <person name="Guo K."/>
            <person name="Jin S."/>
            <person name="Xu P."/>
            <person name="Storey K.B."/>
            <person name="Huan P."/>
            <person name="Zhang T."/>
            <person name="Zhou Y."/>
            <person name="Zhang J."/>
            <person name="Lin C."/>
            <person name="Li X."/>
            <person name="Xing L."/>
            <person name="Huo D."/>
            <person name="Sun M."/>
            <person name="Wang L."/>
            <person name="Mercier A."/>
            <person name="Li F."/>
            <person name="Yang H."/>
            <person name="Xiang J."/>
        </authorList>
    </citation>
    <scope>NUCLEOTIDE SEQUENCE [LARGE SCALE GENOMIC DNA]</scope>
    <source>
        <strain evidence="9">Shaxun</strain>
        <tissue evidence="9">Muscle</tissue>
    </source>
</reference>
<dbReference type="SMART" id="SM00409">
    <property type="entry name" value="IG"/>
    <property type="match status" value="3"/>
</dbReference>